<dbReference type="PANTHER" id="PTHR33492">
    <property type="entry name" value="OSJNBA0043A12.37 PROTEIN-RELATED"/>
    <property type="match status" value="1"/>
</dbReference>
<reference evidence="3" key="1">
    <citation type="journal article" date="2020" name="bioRxiv">
        <title>Hybrid origin of Populus tomentosa Carr. identified through genome sequencing and phylogenomic analysis.</title>
        <authorList>
            <person name="An X."/>
            <person name="Gao K."/>
            <person name="Chen Z."/>
            <person name="Li J."/>
            <person name="Yang X."/>
            <person name="Yang X."/>
            <person name="Zhou J."/>
            <person name="Guo T."/>
            <person name="Zhao T."/>
            <person name="Huang S."/>
            <person name="Miao D."/>
            <person name="Khan W.U."/>
            <person name="Rao P."/>
            <person name="Ye M."/>
            <person name="Lei B."/>
            <person name="Liao W."/>
            <person name="Wang J."/>
            <person name="Ji L."/>
            <person name="Li Y."/>
            <person name="Guo B."/>
            <person name="Mustafa N.S."/>
            <person name="Li S."/>
            <person name="Yun Q."/>
            <person name="Keller S.R."/>
            <person name="Mao J."/>
            <person name="Zhang R."/>
            <person name="Strauss S.H."/>
        </authorList>
    </citation>
    <scope>NUCLEOTIDE SEQUENCE</scope>
    <source>
        <strain evidence="3">GM15</strain>
        <tissue evidence="3">Leaf</tissue>
    </source>
</reference>
<gene>
    <name evidence="3" type="ORF">POTOM_042374</name>
</gene>
<accession>A0A8X8CHM6</accession>
<sequence>MLGFCNHSTDKRLQTLTKNANYILRATIYHSYPKSQTAISKEKAGFNEMTRIPSASCTPIMEQGRVQKLGTEKTSQGFQFRTPLNRPLRSKPWSKLTLQFLYPLLSGQNCQLLRKDPNLGTLGKINGGLGFDVYLHTFSSFLNGGKSLIREYKKGNWTVSETMVLIEAKRMDDERRMKRSDSAEGRSKPTELRWKWVEDYCWKQECLRSQNQCNDKWDNLMRDYKKVRDYERKIAETGERNGGSYWKLEKNERKERNLPSNMLPQIYEELVEVVERRGGQQRMLTAAGGSGSNPNTSYVVERPITDVQPSVLPPLLQHQMCDSSDSDTSEYSNSPAKRRRRGGGGGEGTSGGTASASTSHEVGTAISKSASIIAEAIQACDEREERRHRDLLSLHERRLKIEESKTEINRQGISGLVDAINKLANSILALASHKNQSSGPK</sequence>
<evidence type="ECO:0000259" key="2">
    <source>
        <dbReference type="PROSITE" id="PS50090"/>
    </source>
</evidence>
<feature type="region of interest" description="Disordered" evidence="1">
    <location>
        <begin position="317"/>
        <end position="362"/>
    </location>
</feature>
<dbReference type="Proteomes" id="UP000886885">
    <property type="component" value="Chromosome 12A"/>
</dbReference>
<feature type="compositionally biased region" description="Low complexity" evidence="1">
    <location>
        <begin position="352"/>
        <end position="362"/>
    </location>
</feature>
<dbReference type="PROSITE" id="PS50090">
    <property type="entry name" value="MYB_LIKE"/>
    <property type="match status" value="1"/>
</dbReference>
<evidence type="ECO:0000313" key="4">
    <source>
        <dbReference type="Proteomes" id="UP000886885"/>
    </source>
</evidence>
<dbReference type="InterPro" id="IPR044822">
    <property type="entry name" value="Myb_DNA-bind_4"/>
</dbReference>
<keyword evidence="4" id="KW-1185">Reference proteome</keyword>
<name>A0A8X8CHM6_POPTO</name>
<dbReference type="AlphaFoldDB" id="A0A8X8CHM6"/>
<dbReference type="InterPro" id="IPR001005">
    <property type="entry name" value="SANT/Myb"/>
</dbReference>
<dbReference type="Pfam" id="PF13837">
    <property type="entry name" value="Myb_DNA-bind_4"/>
    <property type="match status" value="1"/>
</dbReference>
<feature type="domain" description="Myb-like" evidence="2">
    <location>
        <begin position="149"/>
        <end position="221"/>
    </location>
</feature>
<organism evidence="3 4">
    <name type="scientific">Populus tomentosa</name>
    <name type="common">Chinese white poplar</name>
    <dbReference type="NCBI Taxonomy" id="118781"/>
    <lineage>
        <taxon>Eukaryota</taxon>
        <taxon>Viridiplantae</taxon>
        <taxon>Streptophyta</taxon>
        <taxon>Embryophyta</taxon>
        <taxon>Tracheophyta</taxon>
        <taxon>Spermatophyta</taxon>
        <taxon>Magnoliopsida</taxon>
        <taxon>eudicotyledons</taxon>
        <taxon>Gunneridae</taxon>
        <taxon>Pentapetalae</taxon>
        <taxon>rosids</taxon>
        <taxon>fabids</taxon>
        <taxon>Malpighiales</taxon>
        <taxon>Salicaceae</taxon>
        <taxon>Saliceae</taxon>
        <taxon>Populus</taxon>
    </lineage>
</organism>
<evidence type="ECO:0000313" key="3">
    <source>
        <dbReference type="EMBL" id="KAG6754342.1"/>
    </source>
</evidence>
<dbReference type="PANTHER" id="PTHR33492:SF12">
    <property type="entry name" value="HOMEODOMAIN-LIKE SUPERFAMILY PROTEIN-RELATED"/>
    <property type="match status" value="1"/>
</dbReference>
<dbReference type="OrthoDB" id="1843873at2759"/>
<dbReference type="EMBL" id="JAAWWB010000023">
    <property type="protein sequence ID" value="KAG6754342.1"/>
    <property type="molecule type" value="Genomic_DNA"/>
</dbReference>
<evidence type="ECO:0000256" key="1">
    <source>
        <dbReference type="SAM" id="MobiDB-lite"/>
    </source>
</evidence>
<protein>
    <recommendedName>
        <fullName evidence="2">Myb-like domain-containing protein</fullName>
    </recommendedName>
</protein>
<proteinExistence type="predicted"/>
<comment type="caution">
    <text evidence="3">The sequence shown here is derived from an EMBL/GenBank/DDBJ whole genome shotgun (WGS) entry which is preliminary data.</text>
</comment>